<dbReference type="CDD" id="cd16345">
    <property type="entry name" value="LMWP_ArsC"/>
    <property type="match status" value="1"/>
</dbReference>
<dbReference type="SMART" id="SM00226">
    <property type="entry name" value="LMWPc"/>
    <property type="match status" value="1"/>
</dbReference>
<dbReference type="EMBL" id="CP030032">
    <property type="protein sequence ID" value="AWV90086.1"/>
    <property type="molecule type" value="Genomic_DNA"/>
</dbReference>
<accession>A0A2Z4FMU6</accession>
<dbReference type="InterPro" id="IPR023485">
    <property type="entry name" value="Ptyr_pPase"/>
</dbReference>
<evidence type="ECO:0000313" key="1">
    <source>
        <dbReference type="EMBL" id="AWV90086.1"/>
    </source>
</evidence>
<dbReference type="PANTHER" id="PTHR43428:SF1">
    <property type="entry name" value="ARSENATE REDUCTASE"/>
    <property type="match status" value="1"/>
</dbReference>
<name>A0A2Z4FMU6_9DELT</name>
<dbReference type="AlphaFoldDB" id="A0A2Z4FMU6"/>
<dbReference type="Pfam" id="PF01451">
    <property type="entry name" value="LMWPc"/>
    <property type="match status" value="1"/>
</dbReference>
<dbReference type="InterPro" id="IPR036196">
    <property type="entry name" value="Ptyr_pPase_sf"/>
</dbReference>
<dbReference type="RefSeq" id="WP_111335266.1">
    <property type="nucleotide sequence ID" value="NZ_CP030032.1"/>
</dbReference>
<evidence type="ECO:0000313" key="2">
    <source>
        <dbReference type="Proteomes" id="UP000249799"/>
    </source>
</evidence>
<dbReference type="SUPFAM" id="SSF52788">
    <property type="entry name" value="Phosphotyrosine protein phosphatases I"/>
    <property type="match status" value="1"/>
</dbReference>
<sequence>MLPFDSVLFLCVANSARSQMAEGLAREVFGETVRVQSAGSAPSRVNPFAIQAMAEIDIDLSTHFSTSVDDVEPESVDLVITLCAEEVCPAFLGSAQRLHWPLQDPDRKGEALSDAERLHHFRVIRDQLRSRLEVLAADKHARAGRLADP</sequence>
<organism evidence="1 2">
    <name type="scientific">Bradymonas sediminis</name>
    <dbReference type="NCBI Taxonomy" id="1548548"/>
    <lineage>
        <taxon>Bacteria</taxon>
        <taxon>Deltaproteobacteria</taxon>
        <taxon>Bradymonadales</taxon>
        <taxon>Bradymonadaceae</taxon>
        <taxon>Bradymonas</taxon>
    </lineage>
</organism>
<gene>
    <name evidence="1" type="ORF">DN745_12365</name>
</gene>
<reference evidence="1 2" key="1">
    <citation type="submission" date="2018-06" db="EMBL/GenBank/DDBJ databases">
        <title>Lujinxingia sediminis gen. nov. sp. nov., a new facultative anaerobic member of the class Deltaproteobacteria, and proposal of Lujinxingaceae fam. nov.</title>
        <authorList>
            <person name="Guo L.-Y."/>
            <person name="Li C.-M."/>
            <person name="Wang S."/>
            <person name="Du Z.-J."/>
        </authorList>
    </citation>
    <scope>NUCLEOTIDE SEQUENCE [LARGE SCALE GENOMIC DNA]</scope>
    <source>
        <strain evidence="1 2">FA350</strain>
    </source>
</reference>
<protein>
    <submittedName>
        <fullName evidence="1">Arsenate reductase ArsC</fullName>
    </submittedName>
</protein>
<keyword evidence="2" id="KW-1185">Reference proteome</keyword>
<dbReference type="Proteomes" id="UP000249799">
    <property type="component" value="Chromosome"/>
</dbReference>
<dbReference type="OrthoDB" id="9784339at2"/>
<proteinExistence type="predicted"/>
<dbReference type="KEGG" id="bsed:DN745_12365"/>
<dbReference type="Gene3D" id="3.40.50.2300">
    <property type="match status" value="1"/>
</dbReference>
<dbReference type="PANTHER" id="PTHR43428">
    <property type="entry name" value="ARSENATE REDUCTASE"/>
    <property type="match status" value="1"/>
</dbReference>